<evidence type="ECO:0000313" key="2">
    <source>
        <dbReference type="Proteomes" id="UP000549882"/>
    </source>
</evidence>
<evidence type="ECO:0000313" key="1">
    <source>
        <dbReference type="EMBL" id="MBB5577919.1"/>
    </source>
</evidence>
<proteinExistence type="predicted"/>
<dbReference type="EMBL" id="JACHBI010000029">
    <property type="protein sequence ID" value="MBB5577919.1"/>
    <property type="molecule type" value="Genomic_DNA"/>
</dbReference>
<dbReference type="SUPFAM" id="SSF81340">
    <property type="entry name" value="Clc chloride channel"/>
    <property type="match status" value="1"/>
</dbReference>
<organism evidence="1 2">
    <name type="scientific">Rhizobium paranaense</name>
    <dbReference type="NCBI Taxonomy" id="1650438"/>
    <lineage>
        <taxon>Bacteria</taxon>
        <taxon>Pseudomonadati</taxon>
        <taxon>Pseudomonadota</taxon>
        <taxon>Alphaproteobacteria</taxon>
        <taxon>Hyphomicrobiales</taxon>
        <taxon>Rhizobiaceae</taxon>
        <taxon>Rhizobium/Agrobacterium group</taxon>
        <taxon>Rhizobium</taxon>
    </lineage>
</organism>
<keyword evidence="2" id="KW-1185">Reference proteome</keyword>
<gene>
    <name evidence="1" type="ORF">GGD50_006575</name>
</gene>
<dbReference type="InterPro" id="IPR014743">
    <property type="entry name" value="Cl-channel_core"/>
</dbReference>
<name>A0A7W8XYG8_9HYPH</name>
<reference evidence="1 2" key="1">
    <citation type="submission" date="2020-08" db="EMBL/GenBank/DDBJ databases">
        <title>Genomic Encyclopedia of Type Strains, Phase IV (KMG-V): Genome sequencing to study the core and pangenomes of soil and plant-associated prokaryotes.</title>
        <authorList>
            <person name="Whitman W."/>
        </authorList>
    </citation>
    <scope>NUCLEOTIDE SEQUENCE [LARGE SCALE GENOMIC DNA]</scope>
    <source>
        <strain evidence="1 2">SEMIA 4064</strain>
    </source>
</reference>
<sequence length="76" mass="8516">MSAFVIIPEMTDDHQAVISVMAVCMIGYVTSRLQPFYFGLSRNFIAAVIRARRTIEVHGRGEFRELVIWGADNALG</sequence>
<protein>
    <submittedName>
        <fullName evidence="1">H+/Cl- antiporter ClcA</fullName>
    </submittedName>
</protein>
<dbReference type="AlphaFoldDB" id="A0A7W8XYG8"/>
<dbReference type="Proteomes" id="UP000549882">
    <property type="component" value="Unassembled WGS sequence"/>
</dbReference>
<comment type="caution">
    <text evidence="1">The sequence shown here is derived from an EMBL/GenBank/DDBJ whole genome shotgun (WGS) entry which is preliminary data.</text>
</comment>
<accession>A0A7W8XYG8</accession>